<sequence>DSHATHISPELCQYASQHNLHVVGYPPESTDRLQGLDMVHYAQIKRLWPLKVQ</sequence>
<comment type="caution">
    <text evidence="1">The sequence shown here is derived from an EMBL/GenBank/DDBJ whole genome shotgun (WGS) entry which is preliminary data.</text>
</comment>
<organism evidence="1 2">
    <name type="scientific">Rhodofomes roseus</name>
    <dbReference type="NCBI Taxonomy" id="34475"/>
    <lineage>
        <taxon>Eukaryota</taxon>
        <taxon>Fungi</taxon>
        <taxon>Dikarya</taxon>
        <taxon>Basidiomycota</taxon>
        <taxon>Agaricomycotina</taxon>
        <taxon>Agaricomycetes</taxon>
        <taxon>Polyporales</taxon>
        <taxon>Rhodofomes</taxon>
    </lineage>
</organism>
<dbReference type="RefSeq" id="XP_047772366.1">
    <property type="nucleotide sequence ID" value="XM_047919862.1"/>
</dbReference>
<protein>
    <recommendedName>
        <fullName evidence="3">DDE-1 domain-containing protein</fullName>
    </recommendedName>
</protein>
<evidence type="ECO:0000313" key="1">
    <source>
        <dbReference type="EMBL" id="KAH9828710.1"/>
    </source>
</evidence>
<accession>A0ABQ8JXA6</accession>
<keyword evidence="2" id="KW-1185">Reference proteome</keyword>
<dbReference type="EMBL" id="JADCUA010000049">
    <property type="protein sequence ID" value="KAH9828710.1"/>
    <property type="molecule type" value="Genomic_DNA"/>
</dbReference>
<proteinExistence type="predicted"/>
<feature type="non-terminal residue" evidence="1">
    <location>
        <position position="53"/>
    </location>
</feature>
<evidence type="ECO:0008006" key="3">
    <source>
        <dbReference type="Google" id="ProtNLM"/>
    </source>
</evidence>
<dbReference type="Proteomes" id="UP000814176">
    <property type="component" value="Unassembled WGS sequence"/>
</dbReference>
<reference evidence="1 2" key="1">
    <citation type="journal article" date="2021" name="Environ. Microbiol.">
        <title>Gene family expansions and transcriptome signatures uncover fungal adaptations to wood decay.</title>
        <authorList>
            <person name="Hage H."/>
            <person name="Miyauchi S."/>
            <person name="Viragh M."/>
            <person name="Drula E."/>
            <person name="Min B."/>
            <person name="Chaduli D."/>
            <person name="Navarro D."/>
            <person name="Favel A."/>
            <person name="Norest M."/>
            <person name="Lesage-Meessen L."/>
            <person name="Balint B."/>
            <person name="Merenyi Z."/>
            <person name="de Eugenio L."/>
            <person name="Morin E."/>
            <person name="Martinez A.T."/>
            <person name="Baldrian P."/>
            <person name="Stursova M."/>
            <person name="Martinez M.J."/>
            <person name="Novotny C."/>
            <person name="Magnuson J.K."/>
            <person name="Spatafora J.W."/>
            <person name="Maurice S."/>
            <person name="Pangilinan J."/>
            <person name="Andreopoulos W."/>
            <person name="LaButti K."/>
            <person name="Hundley H."/>
            <person name="Na H."/>
            <person name="Kuo A."/>
            <person name="Barry K."/>
            <person name="Lipzen A."/>
            <person name="Henrissat B."/>
            <person name="Riley R."/>
            <person name="Ahrendt S."/>
            <person name="Nagy L.G."/>
            <person name="Grigoriev I.V."/>
            <person name="Martin F."/>
            <person name="Rosso M.N."/>
        </authorList>
    </citation>
    <scope>NUCLEOTIDE SEQUENCE [LARGE SCALE GENOMIC DNA]</scope>
    <source>
        <strain evidence="1 2">CIRM-BRFM 1785</strain>
    </source>
</reference>
<evidence type="ECO:0000313" key="2">
    <source>
        <dbReference type="Proteomes" id="UP000814176"/>
    </source>
</evidence>
<feature type="non-terminal residue" evidence="1">
    <location>
        <position position="1"/>
    </location>
</feature>
<gene>
    <name evidence="1" type="ORF">C8Q71DRAFT_691194</name>
</gene>
<dbReference type="GeneID" id="72000594"/>
<name>A0ABQ8JXA6_9APHY</name>